<dbReference type="Pfam" id="PF07727">
    <property type="entry name" value="RVT_2"/>
    <property type="match status" value="1"/>
</dbReference>
<organism evidence="3 4">
    <name type="scientific">Cylindrotheca closterium</name>
    <dbReference type="NCBI Taxonomy" id="2856"/>
    <lineage>
        <taxon>Eukaryota</taxon>
        <taxon>Sar</taxon>
        <taxon>Stramenopiles</taxon>
        <taxon>Ochrophyta</taxon>
        <taxon>Bacillariophyta</taxon>
        <taxon>Bacillariophyceae</taxon>
        <taxon>Bacillariophycidae</taxon>
        <taxon>Bacillariales</taxon>
        <taxon>Bacillariaceae</taxon>
        <taxon>Cylindrotheca</taxon>
    </lineage>
</organism>
<gene>
    <name evidence="3" type="ORF">CYCCA115_LOCUS17995</name>
</gene>
<dbReference type="Proteomes" id="UP001295423">
    <property type="component" value="Unassembled WGS sequence"/>
</dbReference>
<reference evidence="3" key="1">
    <citation type="submission" date="2023-08" db="EMBL/GenBank/DDBJ databases">
        <authorList>
            <person name="Audoor S."/>
            <person name="Bilcke G."/>
        </authorList>
    </citation>
    <scope>NUCLEOTIDE SEQUENCE</scope>
</reference>
<dbReference type="PANTHER" id="PTHR11439">
    <property type="entry name" value="GAG-POL-RELATED RETROTRANSPOSON"/>
    <property type="match status" value="1"/>
</dbReference>
<dbReference type="PANTHER" id="PTHR11439:SF463">
    <property type="entry name" value="REVERSE TRANSCRIPTASE TY1_COPIA-TYPE DOMAIN-CONTAINING PROTEIN"/>
    <property type="match status" value="1"/>
</dbReference>
<evidence type="ECO:0000313" key="3">
    <source>
        <dbReference type="EMBL" id="CAJ1959574.1"/>
    </source>
</evidence>
<sequence>MQTFPPRTLDAILQAGCSALTTVKDLPLDTTKGNLLLSNYFHTHVASECKNVLLSQAHGFAYFDGANGTLRQVICAKQMPLAAATDPPEDNEEENKPEGVSNLQTVGEAKSGDSFRPGVRFEETETSEPSMNEVRKRNYNDDGIDVPTKRVLRPRSGKSYYSNEVKMRPTDRYRREKPRYGQAYLQRKTPPKPNVLRNRRAMRRKVRMERLRVSLYQAVKKRIDAQRKGEVQKTDNFVESIKERMHNLAFQQVGNANKGEYDVDEALVVARVIQQIRDGVNGGIKGQDGVSFIQQYYLNKGLKVFKERGKDAAMKELDQLVKRSCWTPVSIKDLKESEKKKAVDAMMLLAEKNDGVTVKGRCIFKGNETREWLSREDTASPTASHEAIICTGVMDAHEGRAVMSMDIPNAFIQTLMPKQEEGEDRVIMKITGLLVDYMIDLDPTYRDYVVYENGRRVIYVVILRAIYGMLQASLLWYRHLRASLEEYGFVFNKYDPCIANRMVNGKQLTIRFHVDDVLASHMEQAVLEDFFTWINERYGGLKEVTCTRGRVHTYLGMVLDYLKKGKLKIRMNDYVERMLDEFSVKFKESDSQETPAGNNLLEVGKGKDLDKAYQTEFHKFVAKSLFLSKRARLDICPTVAILASRVRSPNQSDWHKLVRMMRYLHSTRKWHLTLSADNLHVMKWFVDASFAVHPDFKSHTGGVMTMGGGAMQALSKKQKLNSRSSTHAELIGVDDAITQVLWTRLFMEEQGYPIEKNILYQDNMSSILLEKN</sequence>
<name>A0AAD2G1D8_9STRA</name>
<feature type="region of interest" description="Disordered" evidence="1">
    <location>
        <begin position="82"/>
        <end position="149"/>
    </location>
</feature>
<keyword evidence="4" id="KW-1185">Reference proteome</keyword>
<evidence type="ECO:0000313" key="4">
    <source>
        <dbReference type="Proteomes" id="UP001295423"/>
    </source>
</evidence>
<accession>A0AAD2G1D8</accession>
<evidence type="ECO:0000256" key="1">
    <source>
        <dbReference type="SAM" id="MobiDB-lite"/>
    </source>
</evidence>
<protein>
    <recommendedName>
        <fullName evidence="2">Reverse transcriptase Ty1/copia-type domain-containing protein</fullName>
    </recommendedName>
</protein>
<proteinExistence type="predicted"/>
<feature type="domain" description="Reverse transcriptase Ty1/copia-type" evidence="2">
    <location>
        <begin position="464"/>
        <end position="584"/>
    </location>
</feature>
<dbReference type="EMBL" id="CAKOGP040002003">
    <property type="protein sequence ID" value="CAJ1959574.1"/>
    <property type="molecule type" value="Genomic_DNA"/>
</dbReference>
<dbReference type="InterPro" id="IPR013103">
    <property type="entry name" value="RVT_2"/>
</dbReference>
<evidence type="ECO:0000259" key="2">
    <source>
        <dbReference type="Pfam" id="PF07727"/>
    </source>
</evidence>
<dbReference type="AlphaFoldDB" id="A0AAD2G1D8"/>
<comment type="caution">
    <text evidence="3">The sequence shown here is derived from an EMBL/GenBank/DDBJ whole genome shotgun (WGS) entry which is preliminary data.</text>
</comment>